<dbReference type="eggNOG" id="COG1765">
    <property type="taxonomic scope" value="Bacteria"/>
</dbReference>
<dbReference type="AlphaFoldDB" id="E1QHT9"/>
<proteinExistence type="predicted"/>
<evidence type="ECO:0000313" key="2">
    <source>
        <dbReference type="Proteomes" id="UP000009047"/>
    </source>
</evidence>
<dbReference type="Pfam" id="PF02566">
    <property type="entry name" value="OsmC"/>
    <property type="match status" value="1"/>
</dbReference>
<evidence type="ECO:0000313" key="1">
    <source>
        <dbReference type="EMBL" id="ADK85132.1"/>
    </source>
</evidence>
<dbReference type="RefSeq" id="WP_013258584.1">
    <property type="nucleotide sequence ID" value="NC_014365.1"/>
</dbReference>
<dbReference type="Gene3D" id="3.30.300.20">
    <property type="match status" value="1"/>
</dbReference>
<dbReference type="InterPro" id="IPR003718">
    <property type="entry name" value="OsmC/Ohr_fam"/>
</dbReference>
<reference evidence="1 2" key="1">
    <citation type="journal article" date="2010" name="Stand. Genomic Sci.">
        <title>Complete genome sequence of Desulfarculus baarsii type strain (2st14).</title>
        <authorList>
            <person name="Sun H."/>
            <person name="Spring S."/>
            <person name="Lapidus A."/>
            <person name="Davenport K."/>
            <person name="Del Rio T.G."/>
            <person name="Tice H."/>
            <person name="Nolan M."/>
            <person name="Copeland A."/>
            <person name="Cheng J.F."/>
            <person name="Lucas S."/>
            <person name="Tapia R."/>
            <person name="Goodwin L."/>
            <person name="Pitluck S."/>
            <person name="Ivanova N."/>
            <person name="Pagani I."/>
            <person name="Mavromatis K."/>
            <person name="Ovchinnikova G."/>
            <person name="Pati A."/>
            <person name="Chen A."/>
            <person name="Palaniappan K."/>
            <person name="Hauser L."/>
            <person name="Chang Y.J."/>
            <person name="Jeffries C.D."/>
            <person name="Detter J.C."/>
            <person name="Han C."/>
            <person name="Rohde M."/>
            <person name="Brambilla E."/>
            <person name="Goker M."/>
            <person name="Woyke T."/>
            <person name="Bristow J."/>
            <person name="Eisen J.A."/>
            <person name="Markowitz V."/>
            <person name="Hugenholtz P."/>
            <person name="Kyrpides N.C."/>
            <person name="Klenk H.P."/>
            <person name="Land M."/>
        </authorList>
    </citation>
    <scope>NUCLEOTIDE SEQUENCE [LARGE SCALE GENOMIC DNA]</scope>
    <source>
        <strain evidence="2">ATCC 33931 / DSM 2075 / LMG 7858 / VKM B-1802 / 2st14</strain>
    </source>
</reference>
<accession>E1QHT9</accession>
<keyword evidence="2" id="KW-1185">Reference proteome</keyword>
<dbReference type="PANTHER" id="PTHR39624">
    <property type="entry name" value="PROTEIN INVOLVED IN RIMO-MEDIATED BETA-METHYLTHIOLATION OF RIBOSOMAL PROTEIN S12 YCAO"/>
    <property type="match status" value="1"/>
</dbReference>
<name>E1QHT9_DESB2</name>
<gene>
    <name evidence="1" type="ordered locus">Deba_1765</name>
</gene>
<dbReference type="HOGENOM" id="CLU_100275_3_0_7"/>
<dbReference type="InterPro" id="IPR015946">
    <property type="entry name" value="KH_dom-like_a/b"/>
</dbReference>
<dbReference type="Proteomes" id="UP000009047">
    <property type="component" value="Chromosome"/>
</dbReference>
<dbReference type="KEGG" id="dbr:Deba_1765"/>
<organism evidence="1 2">
    <name type="scientific">Desulfarculus baarsii (strain ATCC 33931 / DSM 2075 / LMG 7858 / VKM B-1802 / 2st14)</name>
    <dbReference type="NCBI Taxonomy" id="644282"/>
    <lineage>
        <taxon>Bacteria</taxon>
        <taxon>Pseudomonadati</taxon>
        <taxon>Thermodesulfobacteriota</taxon>
        <taxon>Desulfarculia</taxon>
        <taxon>Desulfarculales</taxon>
        <taxon>Desulfarculaceae</taxon>
        <taxon>Desulfarculus</taxon>
    </lineage>
</organism>
<dbReference type="SUPFAM" id="SSF82784">
    <property type="entry name" value="OsmC-like"/>
    <property type="match status" value="1"/>
</dbReference>
<sequence>MEIALTGGKKIEVRWDDFVVEADQSKAAGGEGDAPEPFMLFLASLGACSGMYALSFCQARDIPTAGLKLRQKLVSDAEGKRLKQVRIEIVLPPEFPAKYEKAIVRVADQCAVKKAIQNPPLIETVAVRA</sequence>
<dbReference type="STRING" id="644282.Deba_1765"/>
<protein>
    <submittedName>
        <fullName evidence="1">OsmC family protein</fullName>
    </submittedName>
</protein>
<dbReference type="PANTHER" id="PTHR39624:SF2">
    <property type="entry name" value="OSMC-LIKE PROTEIN"/>
    <property type="match status" value="1"/>
</dbReference>
<dbReference type="EMBL" id="CP002085">
    <property type="protein sequence ID" value="ADK85132.1"/>
    <property type="molecule type" value="Genomic_DNA"/>
</dbReference>
<dbReference type="InterPro" id="IPR036102">
    <property type="entry name" value="OsmC/Ohrsf"/>
</dbReference>